<feature type="region of interest" description="Disordered" evidence="1">
    <location>
        <begin position="1"/>
        <end position="34"/>
    </location>
</feature>
<evidence type="ECO:0000313" key="3">
    <source>
        <dbReference type="Proteomes" id="UP000265520"/>
    </source>
</evidence>
<dbReference type="Proteomes" id="UP000265520">
    <property type="component" value="Unassembled WGS sequence"/>
</dbReference>
<comment type="caution">
    <text evidence="2">The sequence shown here is derived from an EMBL/GenBank/DDBJ whole genome shotgun (WGS) entry which is preliminary data.</text>
</comment>
<evidence type="ECO:0000313" key="2">
    <source>
        <dbReference type="EMBL" id="MCI20363.1"/>
    </source>
</evidence>
<organism evidence="2 3">
    <name type="scientific">Trifolium medium</name>
    <dbReference type="NCBI Taxonomy" id="97028"/>
    <lineage>
        <taxon>Eukaryota</taxon>
        <taxon>Viridiplantae</taxon>
        <taxon>Streptophyta</taxon>
        <taxon>Embryophyta</taxon>
        <taxon>Tracheophyta</taxon>
        <taxon>Spermatophyta</taxon>
        <taxon>Magnoliopsida</taxon>
        <taxon>eudicotyledons</taxon>
        <taxon>Gunneridae</taxon>
        <taxon>Pentapetalae</taxon>
        <taxon>rosids</taxon>
        <taxon>fabids</taxon>
        <taxon>Fabales</taxon>
        <taxon>Fabaceae</taxon>
        <taxon>Papilionoideae</taxon>
        <taxon>50 kb inversion clade</taxon>
        <taxon>NPAAA clade</taxon>
        <taxon>Hologalegina</taxon>
        <taxon>IRL clade</taxon>
        <taxon>Trifolieae</taxon>
        <taxon>Trifolium</taxon>
    </lineage>
</organism>
<keyword evidence="3" id="KW-1185">Reference proteome</keyword>
<name>A0A392Q7I9_9FABA</name>
<dbReference type="EMBL" id="LXQA010119469">
    <property type="protein sequence ID" value="MCI20363.1"/>
    <property type="molecule type" value="Genomic_DNA"/>
</dbReference>
<accession>A0A392Q7I9</accession>
<proteinExistence type="predicted"/>
<dbReference type="AlphaFoldDB" id="A0A392Q7I9"/>
<reference evidence="2 3" key="1">
    <citation type="journal article" date="2018" name="Front. Plant Sci.">
        <title>Red Clover (Trifolium pratense) and Zigzag Clover (T. medium) - A Picture of Genomic Similarities and Differences.</title>
        <authorList>
            <person name="Dluhosova J."/>
            <person name="Istvanek J."/>
            <person name="Nedelnik J."/>
            <person name="Repkova J."/>
        </authorList>
    </citation>
    <scope>NUCLEOTIDE SEQUENCE [LARGE SCALE GENOMIC DNA]</scope>
    <source>
        <strain evidence="3">cv. 10/8</strain>
        <tissue evidence="2">Leaf</tissue>
    </source>
</reference>
<sequence>MSGARSGPGRPGRHVEKEVWPEIDPGARNGNMKFTPLIRKKDRRHVGRFIEVELF</sequence>
<protein>
    <submittedName>
        <fullName evidence="2">Uncharacterized protein</fullName>
    </submittedName>
</protein>
<evidence type="ECO:0000256" key="1">
    <source>
        <dbReference type="SAM" id="MobiDB-lite"/>
    </source>
</evidence>